<evidence type="ECO:0000313" key="2">
    <source>
        <dbReference type="EMBL" id="SVC32727.1"/>
    </source>
</evidence>
<proteinExistence type="predicted"/>
<feature type="non-terminal residue" evidence="2">
    <location>
        <position position="119"/>
    </location>
</feature>
<keyword evidence="1" id="KW-0472">Membrane</keyword>
<keyword evidence="1" id="KW-1133">Transmembrane helix</keyword>
<dbReference type="EMBL" id="UINC01085306">
    <property type="protein sequence ID" value="SVC32727.1"/>
    <property type="molecule type" value="Genomic_DNA"/>
</dbReference>
<gene>
    <name evidence="2" type="ORF">METZ01_LOCUS285581</name>
</gene>
<protein>
    <submittedName>
        <fullName evidence="2">Uncharacterized protein</fullName>
    </submittedName>
</protein>
<reference evidence="2" key="1">
    <citation type="submission" date="2018-05" db="EMBL/GenBank/DDBJ databases">
        <authorList>
            <person name="Lanie J.A."/>
            <person name="Ng W.-L."/>
            <person name="Kazmierczak K.M."/>
            <person name="Andrzejewski T.M."/>
            <person name="Davidsen T.M."/>
            <person name="Wayne K.J."/>
            <person name="Tettelin H."/>
            <person name="Glass J.I."/>
            <person name="Rusch D."/>
            <person name="Podicherti R."/>
            <person name="Tsui H.-C.T."/>
            <person name="Winkler M.E."/>
        </authorList>
    </citation>
    <scope>NUCLEOTIDE SEQUENCE</scope>
</reference>
<evidence type="ECO:0000256" key="1">
    <source>
        <dbReference type="SAM" id="Phobius"/>
    </source>
</evidence>
<keyword evidence="1" id="KW-0812">Transmembrane</keyword>
<feature type="transmembrane region" description="Helical" evidence="1">
    <location>
        <begin position="101"/>
        <end position="118"/>
    </location>
</feature>
<accession>A0A382LC89</accession>
<feature type="transmembrane region" description="Helical" evidence="1">
    <location>
        <begin position="6"/>
        <end position="39"/>
    </location>
</feature>
<name>A0A382LC89_9ZZZZ</name>
<dbReference type="AlphaFoldDB" id="A0A382LC89"/>
<organism evidence="2">
    <name type="scientific">marine metagenome</name>
    <dbReference type="NCBI Taxonomy" id="408172"/>
    <lineage>
        <taxon>unclassified sequences</taxon>
        <taxon>metagenomes</taxon>
        <taxon>ecological metagenomes</taxon>
    </lineage>
</organism>
<sequence>MTMVWFGMFVYPILVSFLILATPLTFVDAIFLGVLLELLPVLAVAQVQAGDGMAVNRTEIYLTSGFSILVLGLISLGLGLQTLGLERLGLGPHPRDITAEVLWTVTLVVAGILILLGFS</sequence>
<feature type="transmembrane region" description="Helical" evidence="1">
    <location>
        <begin position="60"/>
        <end position="81"/>
    </location>
</feature>